<evidence type="ECO:0000256" key="7">
    <source>
        <dbReference type="ARBA" id="ARBA00022777"/>
    </source>
</evidence>
<evidence type="ECO:0000256" key="10">
    <source>
        <dbReference type="ARBA" id="ARBA00023152"/>
    </source>
</evidence>
<evidence type="ECO:0000256" key="6">
    <source>
        <dbReference type="ARBA" id="ARBA00022741"/>
    </source>
</evidence>
<dbReference type="InterPro" id="IPR015813">
    <property type="entry name" value="Pyrv/PenolPyrv_kinase-like_dom"/>
</dbReference>
<keyword evidence="4" id="KW-0808">Transferase</keyword>
<dbReference type="PANTHER" id="PTHR11817">
    <property type="entry name" value="PYRUVATE KINASE"/>
    <property type="match status" value="1"/>
</dbReference>
<keyword evidence="10" id="KW-0324">Glycolysis</keyword>
<dbReference type="InterPro" id="IPR001697">
    <property type="entry name" value="Pyr_Knase"/>
</dbReference>
<evidence type="ECO:0000259" key="12">
    <source>
        <dbReference type="Pfam" id="PF00224"/>
    </source>
</evidence>
<dbReference type="InterPro" id="IPR011037">
    <property type="entry name" value="Pyrv_Knase-like_insert_dom_sf"/>
</dbReference>
<protein>
    <recommendedName>
        <fullName evidence="3">pyruvate kinase</fullName>
        <ecNumber evidence="3">2.7.1.40</ecNumber>
    </recommendedName>
</protein>
<keyword evidence="8" id="KW-0067">ATP-binding</keyword>
<organism evidence="13 14">
    <name type="scientific">Guyparkeria halophila</name>
    <dbReference type="NCBI Taxonomy" id="47960"/>
    <lineage>
        <taxon>Bacteria</taxon>
        <taxon>Pseudomonadati</taxon>
        <taxon>Pseudomonadota</taxon>
        <taxon>Gammaproteobacteria</taxon>
        <taxon>Chromatiales</taxon>
        <taxon>Thioalkalibacteraceae</taxon>
        <taxon>Guyparkeria</taxon>
    </lineage>
</organism>
<feature type="domain" description="Pyruvate kinase barrel" evidence="12">
    <location>
        <begin position="372"/>
        <end position="579"/>
    </location>
</feature>
<dbReference type="SUPFAM" id="SSF51621">
    <property type="entry name" value="Phosphoenolpyruvate/pyruvate domain"/>
    <property type="match status" value="1"/>
</dbReference>
<keyword evidence="7 13" id="KW-0418">Kinase</keyword>
<keyword evidence="6" id="KW-0547">Nucleotide-binding</keyword>
<dbReference type="EMBL" id="CP140153">
    <property type="protein sequence ID" value="WQH17181.1"/>
    <property type="molecule type" value="Genomic_DNA"/>
</dbReference>
<reference evidence="13 14" key="1">
    <citation type="submission" date="2023-11" db="EMBL/GenBank/DDBJ databases">
        <title>MicrobeMod: A computational toolkit for identifying prokaryotic methylation and restriction-modification with nanopore sequencing.</title>
        <authorList>
            <person name="Crits-Christoph A."/>
            <person name="Kang S.C."/>
            <person name="Lee H."/>
            <person name="Ostrov N."/>
        </authorList>
    </citation>
    <scope>NUCLEOTIDE SEQUENCE [LARGE SCALE GENOMIC DNA]</scope>
    <source>
        <strain evidence="13 14">ATCC 49870</strain>
    </source>
</reference>
<dbReference type="RefSeq" id="WP_322522161.1">
    <property type="nucleotide sequence ID" value="NZ_CP140153.1"/>
</dbReference>
<evidence type="ECO:0000256" key="9">
    <source>
        <dbReference type="ARBA" id="ARBA00022842"/>
    </source>
</evidence>
<dbReference type="InterPro" id="IPR040442">
    <property type="entry name" value="Pyrv_kinase-like_dom_sf"/>
</dbReference>
<evidence type="ECO:0000256" key="1">
    <source>
        <dbReference type="ARBA" id="ARBA00004997"/>
    </source>
</evidence>
<evidence type="ECO:0000256" key="8">
    <source>
        <dbReference type="ARBA" id="ARBA00022840"/>
    </source>
</evidence>
<dbReference type="SUPFAM" id="SSF50800">
    <property type="entry name" value="PK beta-barrel domain-like"/>
    <property type="match status" value="1"/>
</dbReference>
<dbReference type="Gene3D" id="3.20.20.60">
    <property type="entry name" value="Phosphoenolpyruvate-binding domains"/>
    <property type="match status" value="2"/>
</dbReference>
<sequence>MNTAATTDNRDCAATDSIEWLLGEVTALRERVQERATRRLEQELGDADRAGPSSWNLACYLALRSEDLRELQPVLAAHGLSSLGRSEAHVLATLDSIIDLLSRACGRKVAADKKPPADFLAGQRILDRNTEQLFGAEAPHGVRIMVTLPTDAADDADLLEGLMRAGMTCARINCAHDTPREWSRMVGNLDAARHRTGRACRLFMDLAGHKVRTGEVRRRHKALEIDWEGTRAPVIEISDGFLRSEPVGKGRKRNWHLALDTAVIDRLHDHQELYFVDTLGRERRMRVAATGTARFFHAALDGPAHIDQTTAFHDRGTGEQFLARGFDTRPAKIRVFEGDRLRLSAAPIPGEPARLDPAGNVLEPARVPCAEPRVFDRLAAGDSVWIDDGKIGARVLAVDNDGALLNIEHAGPQGKTIKPDKGLNFPDTPLDLPALSDKDLEDLDFVVKHADMVGFSFVESGDDMRALMAELDARGAEDMPIVAKIETRRAVANLPGIMLAALDHRLLGIMIARGDLAVELGPEEMIEAQETLLMLTEAAHVPVIWATQVLETLAKKGTISRPELTDAAMAERAECVMLNKGPYIERAVRILVDIVHRMHRYQHKKTAQLPPLECLSERADPMVRPDV</sequence>
<dbReference type="GO" id="GO:0016301">
    <property type="term" value="F:kinase activity"/>
    <property type="evidence" value="ECO:0007669"/>
    <property type="project" value="UniProtKB-KW"/>
</dbReference>
<dbReference type="EC" id="2.7.1.40" evidence="3"/>
<name>A0ABZ0YYQ6_9GAMM</name>
<accession>A0ABZ0YYQ6</accession>
<evidence type="ECO:0000256" key="5">
    <source>
        <dbReference type="ARBA" id="ARBA00022723"/>
    </source>
</evidence>
<evidence type="ECO:0000256" key="4">
    <source>
        <dbReference type="ARBA" id="ARBA00022679"/>
    </source>
</evidence>
<dbReference type="Proteomes" id="UP001327459">
    <property type="component" value="Chromosome"/>
</dbReference>
<gene>
    <name evidence="13" type="ORF">SR882_04555</name>
</gene>
<keyword evidence="11 13" id="KW-0670">Pyruvate</keyword>
<evidence type="ECO:0000313" key="13">
    <source>
        <dbReference type="EMBL" id="WQH17181.1"/>
    </source>
</evidence>
<keyword evidence="9" id="KW-0460">Magnesium</keyword>
<keyword evidence="5" id="KW-0479">Metal-binding</keyword>
<evidence type="ECO:0000256" key="3">
    <source>
        <dbReference type="ARBA" id="ARBA00012142"/>
    </source>
</evidence>
<evidence type="ECO:0000313" key="14">
    <source>
        <dbReference type="Proteomes" id="UP001327459"/>
    </source>
</evidence>
<dbReference type="InterPro" id="IPR015793">
    <property type="entry name" value="Pyrv_Knase_brl"/>
</dbReference>
<comment type="pathway">
    <text evidence="1">Carbohydrate degradation; glycolysis; pyruvate from D-glyceraldehyde 3-phosphate: step 5/5.</text>
</comment>
<comment type="similarity">
    <text evidence="2">Belongs to the pyruvate kinase family.</text>
</comment>
<keyword evidence="14" id="KW-1185">Reference proteome</keyword>
<proteinExistence type="inferred from homology"/>
<evidence type="ECO:0000256" key="2">
    <source>
        <dbReference type="ARBA" id="ARBA00008663"/>
    </source>
</evidence>
<dbReference type="Pfam" id="PF00224">
    <property type="entry name" value="PK"/>
    <property type="match status" value="1"/>
</dbReference>
<evidence type="ECO:0000256" key="11">
    <source>
        <dbReference type="ARBA" id="ARBA00023317"/>
    </source>
</evidence>